<accession>A0AB34JJT5</accession>
<evidence type="ECO:0000313" key="3">
    <source>
        <dbReference type="EMBL" id="KAL1520944.1"/>
    </source>
</evidence>
<protein>
    <submittedName>
        <fullName evidence="3">Uncharacterized protein</fullName>
    </submittedName>
</protein>
<reference evidence="3 4" key="1">
    <citation type="journal article" date="2024" name="Science">
        <title>Giant polyketide synthase enzymes in the biosynthesis of giant marine polyether toxins.</title>
        <authorList>
            <person name="Fallon T.R."/>
            <person name="Shende V.V."/>
            <person name="Wierzbicki I.H."/>
            <person name="Pendleton A.L."/>
            <person name="Watervoot N.F."/>
            <person name="Auber R.P."/>
            <person name="Gonzalez D.J."/>
            <person name="Wisecaver J.H."/>
            <person name="Moore B.S."/>
        </authorList>
    </citation>
    <scope>NUCLEOTIDE SEQUENCE [LARGE SCALE GENOMIC DNA]</scope>
    <source>
        <strain evidence="3 4">12B1</strain>
    </source>
</reference>
<keyword evidence="2" id="KW-0732">Signal</keyword>
<evidence type="ECO:0000256" key="2">
    <source>
        <dbReference type="SAM" id="SignalP"/>
    </source>
</evidence>
<comment type="caution">
    <text evidence="3">The sequence shown here is derived from an EMBL/GenBank/DDBJ whole genome shotgun (WGS) entry which is preliminary data.</text>
</comment>
<organism evidence="3 4">
    <name type="scientific">Prymnesium parvum</name>
    <name type="common">Toxic golden alga</name>
    <dbReference type="NCBI Taxonomy" id="97485"/>
    <lineage>
        <taxon>Eukaryota</taxon>
        <taxon>Haptista</taxon>
        <taxon>Haptophyta</taxon>
        <taxon>Prymnesiophyceae</taxon>
        <taxon>Prymnesiales</taxon>
        <taxon>Prymnesiaceae</taxon>
        <taxon>Prymnesium</taxon>
    </lineage>
</organism>
<feature type="region of interest" description="Disordered" evidence="1">
    <location>
        <begin position="25"/>
        <end position="68"/>
    </location>
</feature>
<dbReference type="Proteomes" id="UP001515480">
    <property type="component" value="Unassembled WGS sequence"/>
</dbReference>
<sequence length="124" mass="12809">MALRLSLLALLLLGAAALRVPLAPRGATASRCAKPLTMADTDDANASAQPSEEPPPPSPPPMTEKEVRRSMMPTDFLGVFDVSTTTGALGASIVVACGFGLLVETIKFIDPSPASPSVFGSIWS</sequence>
<proteinExistence type="predicted"/>
<evidence type="ECO:0000313" key="4">
    <source>
        <dbReference type="Proteomes" id="UP001515480"/>
    </source>
</evidence>
<evidence type="ECO:0000256" key="1">
    <source>
        <dbReference type="SAM" id="MobiDB-lite"/>
    </source>
</evidence>
<name>A0AB34JJT5_PRYPA</name>
<feature type="compositionally biased region" description="Pro residues" evidence="1">
    <location>
        <begin position="52"/>
        <end position="62"/>
    </location>
</feature>
<gene>
    <name evidence="3" type="ORF">AB1Y20_022503</name>
</gene>
<keyword evidence="4" id="KW-1185">Reference proteome</keyword>
<feature type="signal peptide" evidence="2">
    <location>
        <begin position="1"/>
        <end position="17"/>
    </location>
</feature>
<dbReference type="EMBL" id="JBGBPQ010000008">
    <property type="protein sequence ID" value="KAL1520944.1"/>
    <property type="molecule type" value="Genomic_DNA"/>
</dbReference>
<dbReference type="AlphaFoldDB" id="A0AB34JJT5"/>
<feature type="chain" id="PRO_5044329091" evidence="2">
    <location>
        <begin position="18"/>
        <end position="124"/>
    </location>
</feature>